<reference evidence="1" key="1">
    <citation type="submission" date="2020-09" db="EMBL/GenBank/DDBJ databases">
        <title>Genome-Enabled Discovery of Anthraquinone Biosynthesis in Senna tora.</title>
        <authorList>
            <person name="Kang S.-H."/>
            <person name="Pandey R.P."/>
            <person name="Lee C.-M."/>
            <person name="Sim J.-S."/>
            <person name="Jeong J.-T."/>
            <person name="Choi B.-S."/>
            <person name="Jung M."/>
            <person name="Ginzburg D."/>
            <person name="Zhao K."/>
            <person name="Won S.Y."/>
            <person name="Oh T.-J."/>
            <person name="Yu Y."/>
            <person name="Kim N.-H."/>
            <person name="Lee O.R."/>
            <person name="Lee T.-H."/>
            <person name="Bashyal P."/>
            <person name="Kim T.-S."/>
            <person name="Lee W.-H."/>
            <person name="Kawkins C."/>
            <person name="Kim C.-K."/>
            <person name="Kim J.S."/>
            <person name="Ahn B.O."/>
            <person name="Rhee S.Y."/>
            <person name="Sohng J.K."/>
        </authorList>
    </citation>
    <scope>NUCLEOTIDE SEQUENCE</scope>
    <source>
        <tissue evidence="1">Leaf</tissue>
    </source>
</reference>
<dbReference type="Proteomes" id="UP000634136">
    <property type="component" value="Unassembled WGS sequence"/>
</dbReference>
<dbReference type="AlphaFoldDB" id="A0A834TQ93"/>
<proteinExistence type="predicted"/>
<evidence type="ECO:0000313" key="2">
    <source>
        <dbReference type="Proteomes" id="UP000634136"/>
    </source>
</evidence>
<sequence length="78" mass="9045">MGMFQSLSYPLTITTTYDTHRPPPLFWVVRDNHGSILKRSTIFVEWVENVKMRSSVFLPIGITNQTVSTYFYEGKSQV</sequence>
<name>A0A834TQ93_9FABA</name>
<evidence type="ECO:0000313" key="1">
    <source>
        <dbReference type="EMBL" id="KAF7821684.1"/>
    </source>
</evidence>
<protein>
    <submittedName>
        <fullName evidence="1">Uncharacterized protein</fullName>
    </submittedName>
</protein>
<organism evidence="1 2">
    <name type="scientific">Senna tora</name>
    <dbReference type="NCBI Taxonomy" id="362788"/>
    <lineage>
        <taxon>Eukaryota</taxon>
        <taxon>Viridiplantae</taxon>
        <taxon>Streptophyta</taxon>
        <taxon>Embryophyta</taxon>
        <taxon>Tracheophyta</taxon>
        <taxon>Spermatophyta</taxon>
        <taxon>Magnoliopsida</taxon>
        <taxon>eudicotyledons</taxon>
        <taxon>Gunneridae</taxon>
        <taxon>Pentapetalae</taxon>
        <taxon>rosids</taxon>
        <taxon>fabids</taxon>
        <taxon>Fabales</taxon>
        <taxon>Fabaceae</taxon>
        <taxon>Caesalpinioideae</taxon>
        <taxon>Cassia clade</taxon>
        <taxon>Senna</taxon>
    </lineage>
</organism>
<accession>A0A834TQ93</accession>
<keyword evidence="2" id="KW-1185">Reference proteome</keyword>
<dbReference type="EMBL" id="JAAIUW010000008">
    <property type="protein sequence ID" value="KAF7821684.1"/>
    <property type="molecule type" value="Genomic_DNA"/>
</dbReference>
<comment type="caution">
    <text evidence="1">The sequence shown here is derived from an EMBL/GenBank/DDBJ whole genome shotgun (WGS) entry which is preliminary data.</text>
</comment>
<gene>
    <name evidence="1" type="ORF">G2W53_027139</name>
</gene>